<comment type="caution">
    <text evidence="1">The sequence shown here is derived from an EMBL/GenBank/DDBJ whole genome shotgun (WGS) entry which is preliminary data.</text>
</comment>
<reference evidence="1 2" key="1">
    <citation type="submission" date="2021-07" db="EMBL/GenBank/DDBJ databases">
        <title>The Aristolochia fimbriata genome: insights into angiosperm evolution, floral development and chemical biosynthesis.</title>
        <authorList>
            <person name="Jiao Y."/>
        </authorList>
    </citation>
    <scope>NUCLEOTIDE SEQUENCE [LARGE SCALE GENOMIC DNA]</scope>
    <source>
        <strain evidence="1">IBCAS-2021</strain>
        <tissue evidence="1">Leaf</tissue>
    </source>
</reference>
<sequence length="148" mass="16134">MGNGVSCSFKTSANSAKCIDPDGNIRKLALPVEAAEVMLECPGCVVAPAKEVLISLRVAAMRADEELKPGELYLVLPAARAGCRARDAELRAIVRFSKKKRRMCCTKVFPVSEKEVKIEEKRNTGSPCSGMKSYRNWAPVLETISEGM</sequence>
<accession>A0AAV7FBH6</accession>
<name>A0AAV7FBH6_ARIFI</name>
<dbReference type="PANTHER" id="PTHR33052">
    <property type="entry name" value="DUF4228 DOMAIN PROTEIN-RELATED"/>
    <property type="match status" value="1"/>
</dbReference>
<dbReference type="EMBL" id="JAINDJ010000002">
    <property type="protein sequence ID" value="KAG9457914.1"/>
    <property type="molecule type" value="Genomic_DNA"/>
</dbReference>
<organism evidence="1 2">
    <name type="scientific">Aristolochia fimbriata</name>
    <name type="common">White veined hardy Dutchman's pipe vine</name>
    <dbReference type="NCBI Taxonomy" id="158543"/>
    <lineage>
        <taxon>Eukaryota</taxon>
        <taxon>Viridiplantae</taxon>
        <taxon>Streptophyta</taxon>
        <taxon>Embryophyta</taxon>
        <taxon>Tracheophyta</taxon>
        <taxon>Spermatophyta</taxon>
        <taxon>Magnoliopsida</taxon>
        <taxon>Magnoliidae</taxon>
        <taxon>Piperales</taxon>
        <taxon>Aristolochiaceae</taxon>
        <taxon>Aristolochia</taxon>
    </lineage>
</organism>
<dbReference type="Pfam" id="PF14009">
    <property type="entry name" value="PADRE"/>
    <property type="match status" value="1"/>
</dbReference>
<proteinExistence type="predicted"/>
<dbReference type="InterPro" id="IPR025322">
    <property type="entry name" value="PADRE_dom"/>
</dbReference>
<protein>
    <submittedName>
        <fullName evidence="1">Uncharacterized protein</fullName>
    </submittedName>
</protein>
<evidence type="ECO:0000313" key="2">
    <source>
        <dbReference type="Proteomes" id="UP000825729"/>
    </source>
</evidence>
<dbReference type="AlphaFoldDB" id="A0AAV7FBH6"/>
<dbReference type="Proteomes" id="UP000825729">
    <property type="component" value="Unassembled WGS sequence"/>
</dbReference>
<evidence type="ECO:0000313" key="1">
    <source>
        <dbReference type="EMBL" id="KAG9457914.1"/>
    </source>
</evidence>
<keyword evidence="2" id="KW-1185">Reference proteome</keyword>
<gene>
    <name evidence="1" type="ORF">H6P81_002422</name>
</gene>